<name>A0A439DGM5_9PEZI</name>
<evidence type="ECO:0000313" key="4">
    <source>
        <dbReference type="Proteomes" id="UP000286045"/>
    </source>
</evidence>
<feature type="region of interest" description="Disordered" evidence="2">
    <location>
        <begin position="39"/>
        <end position="75"/>
    </location>
</feature>
<gene>
    <name evidence="3" type="ORF">EKO27_g1527</name>
</gene>
<accession>A0A439DGM5</accession>
<comment type="caution">
    <text evidence="3">The sequence shown here is derived from an EMBL/GenBank/DDBJ whole genome shotgun (WGS) entry which is preliminary data.</text>
</comment>
<reference evidence="3 4" key="1">
    <citation type="submission" date="2018-12" db="EMBL/GenBank/DDBJ databases">
        <title>Draft genome sequence of Xylaria grammica IHI A82.</title>
        <authorList>
            <person name="Buettner E."/>
            <person name="Kellner H."/>
        </authorList>
    </citation>
    <scope>NUCLEOTIDE SEQUENCE [LARGE SCALE GENOMIC DNA]</scope>
    <source>
        <strain evidence="3 4">IHI A82</strain>
    </source>
</reference>
<evidence type="ECO:0000313" key="3">
    <source>
        <dbReference type="EMBL" id="RWA13551.1"/>
    </source>
</evidence>
<feature type="coiled-coil region" evidence="1">
    <location>
        <begin position="96"/>
        <end position="123"/>
    </location>
</feature>
<dbReference type="AlphaFoldDB" id="A0A439DGM5"/>
<evidence type="ECO:0008006" key="5">
    <source>
        <dbReference type="Google" id="ProtNLM"/>
    </source>
</evidence>
<dbReference type="Proteomes" id="UP000286045">
    <property type="component" value="Unassembled WGS sequence"/>
</dbReference>
<keyword evidence="4" id="KW-1185">Reference proteome</keyword>
<keyword evidence="1" id="KW-0175">Coiled coil</keyword>
<dbReference type="EMBL" id="RYZI01000024">
    <property type="protein sequence ID" value="RWA13551.1"/>
    <property type="molecule type" value="Genomic_DNA"/>
</dbReference>
<sequence>MILHLKRSLYGIVIDVWQLQLQAAYETLSDATKRRAYDFTRPKPSTSYPAASPASKDTPQRESDKTAQTTAQEANRAREKALEILQAQWTRRDMDLFEARRNVRKLEADITKLKEEEMADAREPVKQAGWWESVTSVLFRVSPAEANASREIREEKERRRLNRRAAIRIKSMEMLHKNNKLSILEVAARGLATEIAELKQQIRAEEQRQEAERRAEAQRKMWEESMRRMREAEAQRQRQREEERERKEQERKKREQEESERKERERKEWERKARERKEREEKEMERQERERMERKQRDFPRWKEDMVQKERERVDRQRQEQQKKPAESRESRKRASKQQQQHGANGAPNSAKEPQGACLHAGWWSQIPGRAVCSVCSKTLVKFALECPSCQVKACVSCKRAIQGGKR</sequence>
<proteinExistence type="predicted"/>
<evidence type="ECO:0000256" key="1">
    <source>
        <dbReference type="SAM" id="Coils"/>
    </source>
</evidence>
<evidence type="ECO:0000256" key="2">
    <source>
        <dbReference type="SAM" id="MobiDB-lite"/>
    </source>
</evidence>
<protein>
    <recommendedName>
        <fullName evidence="5">J domain-containing protein</fullName>
    </recommendedName>
</protein>
<feature type="compositionally biased region" description="Low complexity" evidence="2">
    <location>
        <begin position="42"/>
        <end position="55"/>
    </location>
</feature>
<organism evidence="3 4">
    <name type="scientific">Xylaria grammica</name>
    <dbReference type="NCBI Taxonomy" id="363999"/>
    <lineage>
        <taxon>Eukaryota</taxon>
        <taxon>Fungi</taxon>
        <taxon>Dikarya</taxon>
        <taxon>Ascomycota</taxon>
        <taxon>Pezizomycotina</taxon>
        <taxon>Sordariomycetes</taxon>
        <taxon>Xylariomycetidae</taxon>
        <taxon>Xylariales</taxon>
        <taxon>Xylariaceae</taxon>
        <taxon>Xylaria</taxon>
    </lineage>
</organism>
<feature type="compositionally biased region" description="Basic and acidic residues" evidence="2">
    <location>
        <begin position="226"/>
        <end position="330"/>
    </location>
</feature>
<feature type="region of interest" description="Disordered" evidence="2">
    <location>
        <begin position="226"/>
        <end position="355"/>
    </location>
</feature>
<dbReference type="STRING" id="363999.A0A439DGM5"/>